<evidence type="ECO:0000313" key="2">
    <source>
        <dbReference type="Proteomes" id="UP001160301"/>
    </source>
</evidence>
<protein>
    <submittedName>
        <fullName evidence="1">Uncharacterized protein</fullName>
    </submittedName>
</protein>
<organism evidence="1 2">
    <name type="scientific">Polyangium sorediatum</name>
    <dbReference type="NCBI Taxonomy" id="889274"/>
    <lineage>
        <taxon>Bacteria</taxon>
        <taxon>Pseudomonadati</taxon>
        <taxon>Myxococcota</taxon>
        <taxon>Polyangia</taxon>
        <taxon>Polyangiales</taxon>
        <taxon>Polyangiaceae</taxon>
        <taxon>Polyangium</taxon>
    </lineage>
</organism>
<dbReference type="Proteomes" id="UP001160301">
    <property type="component" value="Unassembled WGS sequence"/>
</dbReference>
<evidence type="ECO:0000313" key="1">
    <source>
        <dbReference type="EMBL" id="MDI1437451.1"/>
    </source>
</evidence>
<accession>A0ABT6P9Z4</accession>
<dbReference type="RefSeq" id="WP_284721955.1">
    <property type="nucleotide sequence ID" value="NZ_JARZHI010000127.1"/>
</dbReference>
<comment type="caution">
    <text evidence="1">The sequence shown here is derived from an EMBL/GenBank/DDBJ whole genome shotgun (WGS) entry which is preliminary data.</text>
</comment>
<name>A0ABT6P9Z4_9BACT</name>
<gene>
    <name evidence="1" type="ORF">QHF89_48535</name>
</gene>
<sequence length="223" mass="24839">MNQKTVDSLVSSGSWLYGFKVVGCQDRSCLPLVWFQTKEFSCQTYVPWEEKDEAYTSFSSLGGPVAQIAVADAREIELGQTLKIDSPSLTGKVCGGVVPQGISIENRTTRSFTCGIRQLYKDSFLPICATPIHVGSSQIFAPLKKVMLWFSTQDLPPGRTIRNAYGPGILIDLNDAPERTVSYDMETLWSWGNNIWAKKIEAMSNIVDRLIVDLPFQPPHTTR</sequence>
<proteinExistence type="predicted"/>
<reference evidence="1 2" key="1">
    <citation type="submission" date="2023-04" db="EMBL/GenBank/DDBJ databases">
        <title>The genome sequence of Polyangium sorediatum DSM14670.</title>
        <authorList>
            <person name="Zhang X."/>
        </authorList>
    </citation>
    <scope>NUCLEOTIDE SEQUENCE [LARGE SCALE GENOMIC DNA]</scope>
    <source>
        <strain evidence="1 2">DSM 14670</strain>
    </source>
</reference>
<keyword evidence="2" id="KW-1185">Reference proteome</keyword>
<dbReference type="EMBL" id="JARZHI010000127">
    <property type="protein sequence ID" value="MDI1437451.1"/>
    <property type="molecule type" value="Genomic_DNA"/>
</dbReference>